<protein>
    <recommendedName>
        <fullName evidence="2">DNA repair protein RecO</fullName>
    </recommendedName>
    <alternativeName>
        <fullName evidence="6">Recombination protein O</fullName>
    </alternativeName>
</protein>
<evidence type="ECO:0000256" key="1">
    <source>
        <dbReference type="ARBA" id="ARBA00007452"/>
    </source>
</evidence>
<evidence type="ECO:0000256" key="6">
    <source>
        <dbReference type="ARBA" id="ARBA00033409"/>
    </source>
</evidence>
<dbReference type="EMBL" id="JAENIO010000027">
    <property type="protein sequence ID" value="MBK1834577.1"/>
    <property type="molecule type" value="Genomic_DNA"/>
</dbReference>
<accession>A0A934RML2</accession>
<dbReference type="PANTHER" id="PTHR33991">
    <property type="entry name" value="DNA REPAIR PROTEIN RECO"/>
    <property type="match status" value="1"/>
</dbReference>
<dbReference type="Gene3D" id="1.20.1440.120">
    <property type="entry name" value="Recombination protein O, C-terminal domain"/>
    <property type="match status" value="1"/>
</dbReference>
<dbReference type="InterPro" id="IPR037278">
    <property type="entry name" value="ARFGAP/RecO"/>
</dbReference>
<dbReference type="InterPro" id="IPR022572">
    <property type="entry name" value="DNA_rep/recomb_RecO_N"/>
</dbReference>
<dbReference type="InterPro" id="IPR012340">
    <property type="entry name" value="NA-bd_OB-fold"/>
</dbReference>
<dbReference type="InterPro" id="IPR003717">
    <property type="entry name" value="RecO"/>
</dbReference>
<evidence type="ECO:0000256" key="4">
    <source>
        <dbReference type="ARBA" id="ARBA00023172"/>
    </source>
</evidence>
<dbReference type="InterPro" id="IPR042242">
    <property type="entry name" value="RecO_C"/>
</dbReference>
<dbReference type="RefSeq" id="WP_200392013.1">
    <property type="nucleotide sequence ID" value="NZ_JAENIO010000027.1"/>
</dbReference>
<dbReference type="GO" id="GO:0006302">
    <property type="term" value="P:double-strand break repair"/>
    <property type="evidence" value="ECO:0007669"/>
    <property type="project" value="TreeGrafter"/>
</dbReference>
<proteinExistence type="inferred from homology"/>
<dbReference type="Pfam" id="PF02565">
    <property type="entry name" value="RecO_C"/>
    <property type="match status" value="1"/>
</dbReference>
<feature type="domain" description="DNA replication/recombination mediator RecO N-terminal" evidence="7">
    <location>
        <begin position="3"/>
        <end position="77"/>
    </location>
</feature>
<evidence type="ECO:0000259" key="7">
    <source>
        <dbReference type="Pfam" id="PF11967"/>
    </source>
</evidence>
<comment type="caution">
    <text evidence="8">The sequence shown here is derived from an EMBL/GenBank/DDBJ whole genome shotgun (WGS) entry which is preliminary data.</text>
</comment>
<dbReference type="Proteomes" id="UP000604083">
    <property type="component" value="Unassembled WGS sequence"/>
</dbReference>
<organism evidence="8 9">
    <name type="scientific">Roseibacillus ishigakijimensis</name>
    <dbReference type="NCBI Taxonomy" id="454146"/>
    <lineage>
        <taxon>Bacteria</taxon>
        <taxon>Pseudomonadati</taxon>
        <taxon>Verrucomicrobiota</taxon>
        <taxon>Verrucomicrobiia</taxon>
        <taxon>Verrucomicrobiales</taxon>
        <taxon>Verrucomicrobiaceae</taxon>
        <taxon>Roseibacillus</taxon>
    </lineage>
</organism>
<dbReference type="PANTHER" id="PTHR33991:SF1">
    <property type="entry name" value="DNA REPAIR PROTEIN RECO"/>
    <property type="match status" value="1"/>
</dbReference>
<dbReference type="SUPFAM" id="SSF50249">
    <property type="entry name" value="Nucleic acid-binding proteins"/>
    <property type="match status" value="1"/>
</dbReference>
<evidence type="ECO:0000256" key="5">
    <source>
        <dbReference type="ARBA" id="ARBA00023204"/>
    </source>
</evidence>
<dbReference type="AlphaFoldDB" id="A0A934RML2"/>
<evidence type="ECO:0000256" key="2">
    <source>
        <dbReference type="ARBA" id="ARBA00021310"/>
    </source>
</evidence>
<dbReference type="SUPFAM" id="SSF57863">
    <property type="entry name" value="ArfGap/RecO-like zinc finger"/>
    <property type="match status" value="1"/>
</dbReference>
<comment type="similarity">
    <text evidence="1">Belongs to the RecO family.</text>
</comment>
<dbReference type="GO" id="GO:0043590">
    <property type="term" value="C:bacterial nucleoid"/>
    <property type="evidence" value="ECO:0007669"/>
    <property type="project" value="TreeGrafter"/>
</dbReference>
<dbReference type="GO" id="GO:0006310">
    <property type="term" value="P:DNA recombination"/>
    <property type="evidence" value="ECO:0007669"/>
    <property type="project" value="UniProtKB-KW"/>
</dbReference>
<reference evidence="8" key="1">
    <citation type="submission" date="2021-01" db="EMBL/GenBank/DDBJ databases">
        <title>Modified the classification status of verrucomicrobia.</title>
        <authorList>
            <person name="Feng X."/>
        </authorList>
    </citation>
    <scope>NUCLEOTIDE SEQUENCE</scope>
    <source>
        <strain evidence="8">KCTC 12986</strain>
    </source>
</reference>
<keyword evidence="9" id="KW-1185">Reference proteome</keyword>
<name>A0A934RML2_9BACT</name>
<keyword evidence="3" id="KW-0227">DNA damage</keyword>
<dbReference type="Pfam" id="PF11967">
    <property type="entry name" value="RecO_N"/>
    <property type="match status" value="1"/>
</dbReference>
<dbReference type="NCBIfam" id="TIGR00613">
    <property type="entry name" value="reco"/>
    <property type="match status" value="1"/>
</dbReference>
<evidence type="ECO:0000313" key="8">
    <source>
        <dbReference type="EMBL" id="MBK1834577.1"/>
    </source>
</evidence>
<gene>
    <name evidence="8" type="primary">recO</name>
    <name evidence="8" type="ORF">JIN78_10940</name>
</gene>
<evidence type="ECO:0000313" key="9">
    <source>
        <dbReference type="Proteomes" id="UP000604083"/>
    </source>
</evidence>
<sequence length="177" mass="19762">METAQGIIIRTRKLTETSLIVSWCTVEWGLLKTVAKGARGRRSAFAGQLDLFVEAEFAWVRSRASELHALRELRVVDLRASLRREYARTVVAAYLGELVERAVEGEAAVPEIHDLLRRALDFLAGGGELARALPFFEKELAERLGVGRGAGYVARLEEVLAGGFPRSRREAMRLLER</sequence>
<dbReference type="Gene3D" id="2.40.50.140">
    <property type="entry name" value="Nucleic acid-binding proteins"/>
    <property type="match status" value="1"/>
</dbReference>
<keyword evidence="5" id="KW-0234">DNA repair</keyword>
<evidence type="ECO:0000256" key="3">
    <source>
        <dbReference type="ARBA" id="ARBA00022763"/>
    </source>
</evidence>
<keyword evidence="4" id="KW-0233">DNA recombination</keyword>